<dbReference type="EMBL" id="WAAT01000050">
    <property type="protein sequence ID" value="KAB1067100.1"/>
    <property type="molecule type" value="Genomic_DNA"/>
</dbReference>
<feature type="domain" description="Phospholipase/carboxylesterase/thioesterase" evidence="3">
    <location>
        <begin position="18"/>
        <end position="215"/>
    </location>
</feature>
<reference evidence="4 5" key="1">
    <citation type="submission" date="2019-09" db="EMBL/GenBank/DDBJ databases">
        <authorList>
            <person name="Cao W.R."/>
        </authorList>
    </citation>
    <scope>NUCLEOTIDE SEQUENCE [LARGE SCALE GENOMIC DNA]</scope>
    <source>
        <strain evidence="4 5">B1N29</strain>
    </source>
</reference>
<evidence type="ECO:0000256" key="1">
    <source>
        <dbReference type="ARBA" id="ARBA00006499"/>
    </source>
</evidence>
<proteinExistence type="inferred from homology"/>
<dbReference type="Pfam" id="PF02230">
    <property type="entry name" value="Abhydrolase_2"/>
    <property type="match status" value="1"/>
</dbReference>
<evidence type="ECO:0000256" key="2">
    <source>
        <dbReference type="ARBA" id="ARBA00022801"/>
    </source>
</evidence>
<evidence type="ECO:0000313" key="5">
    <source>
        <dbReference type="Proteomes" id="UP000441333"/>
    </source>
</evidence>
<dbReference type="RefSeq" id="WP_150940056.1">
    <property type="nucleotide sequence ID" value="NZ_WAAT01000050.1"/>
</dbReference>
<dbReference type="SUPFAM" id="SSF53474">
    <property type="entry name" value="alpha/beta-Hydrolases"/>
    <property type="match status" value="1"/>
</dbReference>
<accession>A0A6N6MBT9</accession>
<sequence>MTNTSLSLEHLVRKSSLTENAPLLIMMHGYGSDENDLFSFATELPEELFIISVKAPYPMEPYGNAWYAINFDAEKGKWNDIEQASQSRDLIAKFIDEAVATYPVNKDNVSLLGFSQGSILSYGVALTYPEKVKNIVALSGYLVHDIFPEDIESKDYSNLDFYCSHGSVDQVISIDWARQTQPFLNQLNIKNQYSEFPVGHGVAPQNFFEFKEWLSSRMM</sequence>
<dbReference type="InterPro" id="IPR050565">
    <property type="entry name" value="LYPA1-2/EST-like"/>
</dbReference>
<dbReference type="Gene3D" id="3.40.50.1820">
    <property type="entry name" value="alpha/beta hydrolase"/>
    <property type="match status" value="1"/>
</dbReference>
<dbReference type="AlphaFoldDB" id="A0A6N6MBT9"/>
<keyword evidence="2" id="KW-0378">Hydrolase</keyword>
<dbReference type="Proteomes" id="UP000441333">
    <property type="component" value="Unassembled WGS sequence"/>
</dbReference>
<organism evidence="4 5">
    <name type="scientific">Pseudotamlana haliotis</name>
    <dbReference type="NCBI Taxonomy" id="2614804"/>
    <lineage>
        <taxon>Bacteria</taxon>
        <taxon>Pseudomonadati</taxon>
        <taxon>Bacteroidota</taxon>
        <taxon>Flavobacteriia</taxon>
        <taxon>Flavobacteriales</taxon>
        <taxon>Flavobacteriaceae</taxon>
        <taxon>Pseudotamlana</taxon>
    </lineage>
</organism>
<dbReference type="InterPro" id="IPR029058">
    <property type="entry name" value="AB_hydrolase_fold"/>
</dbReference>
<comment type="similarity">
    <text evidence="1">Belongs to the AB hydrolase superfamily. AB hydrolase 2 family.</text>
</comment>
<keyword evidence="5" id="KW-1185">Reference proteome</keyword>
<comment type="caution">
    <text evidence="4">The sequence shown here is derived from an EMBL/GenBank/DDBJ whole genome shotgun (WGS) entry which is preliminary data.</text>
</comment>
<dbReference type="PANTHER" id="PTHR10655:SF17">
    <property type="entry name" value="LYSOPHOSPHOLIPASE-LIKE PROTEIN 1"/>
    <property type="match status" value="1"/>
</dbReference>
<protein>
    <submittedName>
        <fullName evidence="4">Phospholipase</fullName>
    </submittedName>
</protein>
<dbReference type="InterPro" id="IPR003140">
    <property type="entry name" value="PLipase/COase/thioEstase"/>
</dbReference>
<evidence type="ECO:0000259" key="3">
    <source>
        <dbReference type="Pfam" id="PF02230"/>
    </source>
</evidence>
<dbReference type="PANTHER" id="PTHR10655">
    <property type="entry name" value="LYSOPHOSPHOLIPASE-RELATED"/>
    <property type="match status" value="1"/>
</dbReference>
<name>A0A6N6MBT9_9FLAO</name>
<dbReference type="GO" id="GO:0016787">
    <property type="term" value="F:hydrolase activity"/>
    <property type="evidence" value="ECO:0007669"/>
    <property type="project" value="UniProtKB-KW"/>
</dbReference>
<evidence type="ECO:0000313" key="4">
    <source>
        <dbReference type="EMBL" id="KAB1067100.1"/>
    </source>
</evidence>
<gene>
    <name evidence="4" type="ORF">F6U93_11805</name>
</gene>